<keyword evidence="2" id="KW-1185">Reference proteome</keyword>
<dbReference type="EMBL" id="JARJLG010000096">
    <property type="protein sequence ID" value="KAJ7746910.1"/>
    <property type="molecule type" value="Genomic_DNA"/>
</dbReference>
<name>A0AAD7N531_9AGAR</name>
<sequence>MCIEGAMDTRLHGSSTVTWSTLYYFGALTYDHHSGSTLRVSNSVVLSLIHACVDKTFVDRHNLQSTLVNAYHVYAYDDDPTLFLAILSEVLCEQTRRSLGCNREPSLHGILELVLRNEPCTSCSRSIEPIALLPEDEPCIEIKDPQTDKVRKWELRTLSLLGMWRAINANDNTPSVEELEKLHAELVKDDEEQLVQRPYRAWSEALNAMEHVLCASFYSLGQILLYS</sequence>
<accession>A0AAD7N531</accession>
<dbReference type="AlphaFoldDB" id="A0AAD7N531"/>
<evidence type="ECO:0000313" key="1">
    <source>
        <dbReference type="EMBL" id="KAJ7746910.1"/>
    </source>
</evidence>
<gene>
    <name evidence="1" type="ORF">DFH07DRAFT_582874</name>
</gene>
<dbReference type="Proteomes" id="UP001215280">
    <property type="component" value="Unassembled WGS sequence"/>
</dbReference>
<evidence type="ECO:0000313" key="2">
    <source>
        <dbReference type="Proteomes" id="UP001215280"/>
    </source>
</evidence>
<reference evidence="1" key="1">
    <citation type="submission" date="2023-03" db="EMBL/GenBank/DDBJ databases">
        <title>Massive genome expansion in bonnet fungi (Mycena s.s.) driven by repeated elements and novel gene families across ecological guilds.</title>
        <authorList>
            <consortium name="Lawrence Berkeley National Laboratory"/>
            <person name="Harder C.B."/>
            <person name="Miyauchi S."/>
            <person name="Viragh M."/>
            <person name="Kuo A."/>
            <person name="Thoen E."/>
            <person name="Andreopoulos B."/>
            <person name="Lu D."/>
            <person name="Skrede I."/>
            <person name="Drula E."/>
            <person name="Henrissat B."/>
            <person name="Morin E."/>
            <person name="Kohler A."/>
            <person name="Barry K."/>
            <person name="LaButti K."/>
            <person name="Morin E."/>
            <person name="Salamov A."/>
            <person name="Lipzen A."/>
            <person name="Mereny Z."/>
            <person name="Hegedus B."/>
            <person name="Baldrian P."/>
            <person name="Stursova M."/>
            <person name="Weitz H."/>
            <person name="Taylor A."/>
            <person name="Grigoriev I.V."/>
            <person name="Nagy L.G."/>
            <person name="Martin F."/>
            <person name="Kauserud H."/>
        </authorList>
    </citation>
    <scope>NUCLEOTIDE SEQUENCE</scope>
    <source>
        <strain evidence="1">CBHHK188m</strain>
    </source>
</reference>
<protein>
    <submittedName>
        <fullName evidence="1">Uncharacterized protein</fullName>
    </submittedName>
</protein>
<proteinExistence type="predicted"/>
<organism evidence="1 2">
    <name type="scientific">Mycena maculata</name>
    <dbReference type="NCBI Taxonomy" id="230809"/>
    <lineage>
        <taxon>Eukaryota</taxon>
        <taxon>Fungi</taxon>
        <taxon>Dikarya</taxon>
        <taxon>Basidiomycota</taxon>
        <taxon>Agaricomycotina</taxon>
        <taxon>Agaricomycetes</taxon>
        <taxon>Agaricomycetidae</taxon>
        <taxon>Agaricales</taxon>
        <taxon>Marasmiineae</taxon>
        <taxon>Mycenaceae</taxon>
        <taxon>Mycena</taxon>
    </lineage>
</organism>
<comment type="caution">
    <text evidence="1">The sequence shown here is derived from an EMBL/GenBank/DDBJ whole genome shotgun (WGS) entry which is preliminary data.</text>
</comment>